<gene>
    <name evidence="4" type="primary">mro</name>
    <name evidence="4" type="ORF">TRM7615_01651</name>
</gene>
<dbReference type="RefSeq" id="WP_108786402.1">
    <property type="nucleotide sequence ID" value="NZ_ONZG01000003.1"/>
</dbReference>
<dbReference type="Pfam" id="PF01263">
    <property type="entry name" value="Aldose_epim"/>
    <property type="match status" value="1"/>
</dbReference>
<dbReference type="GO" id="GO:0033499">
    <property type="term" value="P:galactose catabolic process via UDP-galactose, Leloir pathway"/>
    <property type="evidence" value="ECO:0007669"/>
    <property type="project" value="TreeGrafter"/>
</dbReference>
<dbReference type="InterPro" id="IPR047215">
    <property type="entry name" value="Galactose_mutarotase-like"/>
</dbReference>
<keyword evidence="5" id="KW-1185">Reference proteome</keyword>
<dbReference type="Proteomes" id="UP000244898">
    <property type="component" value="Unassembled WGS sequence"/>
</dbReference>
<dbReference type="PANTHER" id="PTHR10091">
    <property type="entry name" value="ALDOSE-1-EPIMERASE"/>
    <property type="match status" value="1"/>
</dbReference>
<dbReference type="PANTHER" id="PTHR10091:SF0">
    <property type="entry name" value="GALACTOSE MUTAROTASE"/>
    <property type="match status" value="1"/>
</dbReference>
<evidence type="ECO:0000256" key="3">
    <source>
        <dbReference type="ARBA" id="ARBA00023277"/>
    </source>
</evidence>
<proteinExistence type="inferred from homology"/>
<dbReference type="InterPro" id="IPR008183">
    <property type="entry name" value="Aldose_1/G6P_1-epimerase"/>
</dbReference>
<dbReference type="Gene3D" id="2.70.98.10">
    <property type="match status" value="1"/>
</dbReference>
<protein>
    <submittedName>
        <fullName evidence="4">Aldose 1-epimerase</fullName>
        <ecNumber evidence="4">5.1.3.3</ecNumber>
    </submittedName>
</protein>
<name>A0A2R8C6T8_9RHOB</name>
<dbReference type="GO" id="GO:0030246">
    <property type="term" value="F:carbohydrate binding"/>
    <property type="evidence" value="ECO:0007669"/>
    <property type="project" value="InterPro"/>
</dbReference>
<dbReference type="OrthoDB" id="9779408at2"/>
<dbReference type="EC" id="5.1.3.3" evidence="4"/>
<dbReference type="InterPro" id="IPR014718">
    <property type="entry name" value="GH-type_carb-bd"/>
</dbReference>
<sequence length="312" mass="34183">MTQIRRHVLNDGDVSVAILSLGCITQDWLVPVRGKQVSAVLGYRDPQSYVHNPYYLGAIVGRVANRTSGAVFELNGERFALDTNEPPHHLHGGTRGLHTQNWTMEADGNRAVQLQTTSPDGEGGYPGQLELTVTIALQGHRLTYDMVARCDRPTPVNLAQHSYYAFGQATVQIPAKTYTPLDEQMIPLGTVEPLLGKPFDFGDAKPLSEAVSEGKGLDMNFVLDGTRVEARGGGLHLRMKTDQTCLQLYTAQHLRRVAEPLAGQTHTPFSGFCLEPQGFPNAINTPGFPLSLATPEQSYRQRLTVSIHEEVA</sequence>
<comment type="similarity">
    <text evidence="1">Belongs to the aldose epimerase family.</text>
</comment>
<dbReference type="CDD" id="cd09019">
    <property type="entry name" value="galactose_mutarotase_like"/>
    <property type="match status" value="1"/>
</dbReference>
<evidence type="ECO:0000256" key="2">
    <source>
        <dbReference type="ARBA" id="ARBA00023235"/>
    </source>
</evidence>
<dbReference type="GO" id="GO:0004034">
    <property type="term" value="F:aldose 1-epimerase activity"/>
    <property type="evidence" value="ECO:0007669"/>
    <property type="project" value="UniProtKB-EC"/>
</dbReference>
<keyword evidence="2 4" id="KW-0413">Isomerase</keyword>
<dbReference type="GO" id="GO:0006006">
    <property type="term" value="P:glucose metabolic process"/>
    <property type="evidence" value="ECO:0007669"/>
    <property type="project" value="TreeGrafter"/>
</dbReference>
<keyword evidence="3" id="KW-0119">Carbohydrate metabolism</keyword>
<dbReference type="InterPro" id="IPR011013">
    <property type="entry name" value="Gal_mutarotase_sf_dom"/>
</dbReference>
<evidence type="ECO:0000313" key="4">
    <source>
        <dbReference type="EMBL" id="SPJ28154.1"/>
    </source>
</evidence>
<evidence type="ECO:0000256" key="1">
    <source>
        <dbReference type="ARBA" id="ARBA00006206"/>
    </source>
</evidence>
<accession>A0A2R8C6T8</accession>
<dbReference type="EMBL" id="ONZG01000003">
    <property type="protein sequence ID" value="SPJ28154.1"/>
    <property type="molecule type" value="Genomic_DNA"/>
</dbReference>
<dbReference type="SUPFAM" id="SSF74650">
    <property type="entry name" value="Galactose mutarotase-like"/>
    <property type="match status" value="1"/>
</dbReference>
<organism evidence="4 5">
    <name type="scientific">Falsiruegeria mediterranea M17</name>
    <dbReference type="NCBI Taxonomy" id="1200281"/>
    <lineage>
        <taxon>Bacteria</taxon>
        <taxon>Pseudomonadati</taxon>
        <taxon>Pseudomonadota</taxon>
        <taxon>Alphaproteobacteria</taxon>
        <taxon>Rhodobacterales</taxon>
        <taxon>Roseobacteraceae</taxon>
        <taxon>Falsiruegeria</taxon>
    </lineage>
</organism>
<reference evidence="5" key="1">
    <citation type="submission" date="2018-03" db="EMBL/GenBank/DDBJ databases">
        <authorList>
            <person name="Rodrigo-Torres L."/>
            <person name="Arahal R. D."/>
            <person name="Lucena T."/>
        </authorList>
    </citation>
    <scope>NUCLEOTIDE SEQUENCE [LARGE SCALE GENOMIC DNA]</scope>
    <source>
        <strain evidence="5">CECT 7615</strain>
    </source>
</reference>
<evidence type="ECO:0000313" key="5">
    <source>
        <dbReference type="Proteomes" id="UP000244898"/>
    </source>
</evidence>
<dbReference type="AlphaFoldDB" id="A0A2R8C6T8"/>